<evidence type="ECO:0000256" key="7">
    <source>
        <dbReference type="HAMAP-Rule" id="MF_00201"/>
    </source>
</evidence>
<evidence type="ECO:0000256" key="4">
    <source>
        <dbReference type="ARBA" id="ARBA00023172"/>
    </source>
</evidence>
<evidence type="ECO:0000313" key="9">
    <source>
        <dbReference type="EMBL" id="KRK38481.1"/>
    </source>
</evidence>
<dbReference type="SUPFAM" id="SSF50249">
    <property type="entry name" value="Nucleic acid-binding proteins"/>
    <property type="match status" value="1"/>
</dbReference>
<keyword evidence="5 7" id="KW-0234">DNA repair</keyword>
<evidence type="ECO:0000256" key="2">
    <source>
        <dbReference type="ARBA" id="ARBA00021310"/>
    </source>
</evidence>
<evidence type="ECO:0000256" key="6">
    <source>
        <dbReference type="ARBA" id="ARBA00033409"/>
    </source>
</evidence>
<protein>
    <recommendedName>
        <fullName evidence="2 7">DNA repair protein RecO</fullName>
    </recommendedName>
    <alternativeName>
        <fullName evidence="6 7">Recombination protein O</fullName>
    </alternativeName>
</protein>
<evidence type="ECO:0000256" key="5">
    <source>
        <dbReference type="ARBA" id="ARBA00023204"/>
    </source>
</evidence>
<dbReference type="HAMAP" id="MF_00201">
    <property type="entry name" value="RecO"/>
    <property type="match status" value="1"/>
</dbReference>
<comment type="function">
    <text evidence="7">Involved in DNA repair and RecF pathway recombination.</text>
</comment>
<evidence type="ECO:0000256" key="3">
    <source>
        <dbReference type="ARBA" id="ARBA00022763"/>
    </source>
</evidence>
<evidence type="ECO:0000256" key="1">
    <source>
        <dbReference type="ARBA" id="ARBA00007452"/>
    </source>
</evidence>
<dbReference type="Pfam" id="PF11967">
    <property type="entry name" value="RecO_N"/>
    <property type="match status" value="1"/>
</dbReference>
<dbReference type="PANTHER" id="PTHR33991:SF1">
    <property type="entry name" value="DNA REPAIR PROTEIN RECO"/>
    <property type="match status" value="1"/>
</dbReference>
<dbReference type="AlphaFoldDB" id="A0A0R1H411"/>
<comment type="caution">
    <text evidence="9">The sequence shown here is derived from an EMBL/GenBank/DDBJ whole genome shotgun (WGS) entry which is preliminary data.</text>
</comment>
<organism evidence="9 10">
    <name type="scientific">Amylolactobacillus amylotrophicus DSM 20534</name>
    <dbReference type="NCBI Taxonomy" id="1423722"/>
    <lineage>
        <taxon>Bacteria</taxon>
        <taxon>Bacillati</taxon>
        <taxon>Bacillota</taxon>
        <taxon>Bacilli</taxon>
        <taxon>Lactobacillales</taxon>
        <taxon>Lactobacillaceae</taxon>
        <taxon>Amylolactobacillus</taxon>
    </lineage>
</organism>
<dbReference type="Gene3D" id="2.40.50.140">
    <property type="entry name" value="Nucleic acid-binding proteins"/>
    <property type="match status" value="1"/>
</dbReference>
<evidence type="ECO:0000259" key="8">
    <source>
        <dbReference type="Pfam" id="PF11967"/>
    </source>
</evidence>
<dbReference type="InterPro" id="IPR042242">
    <property type="entry name" value="RecO_C"/>
</dbReference>
<dbReference type="RefSeq" id="WP_056946191.1">
    <property type="nucleotide sequence ID" value="NZ_AZCV01000001.1"/>
</dbReference>
<evidence type="ECO:0000313" key="10">
    <source>
        <dbReference type="Proteomes" id="UP000050909"/>
    </source>
</evidence>
<reference evidence="9 10" key="1">
    <citation type="journal article" date="2015" name="Genome Announc.">
        <title>Expanding the biotechnology potential of lactobacilli through comparative genomics of 213 strains and associated genera.</title>
        <authorList>
            <person name="Sun Z."/>
            <person name="Harris H.M."/>
            <person name="McCann A."/>
            <person name="Guo C."/>
            <person name="Argimon S."/>
            <person name="Zhang W."/>
            <person name="Yang X."/>
            <person name="Jeffery I.B."/>
            <person name="Cooney J.C."/>
            <person name="Kagawa T.F."/>
            <person name="Liu W."/>
            <person name="Song Y."/>
            <person name="Salvetti E."/>
            <person name="Wrobel A."/>
            <person name="Rasinkangas P."/>
            <person name="Parkhill J."/>
            <person name="Rea M.C."/>
            <person name="O'Sullivan O."/>
            <person name="Ritari J."/>
            <person name="Douillard F.P."/>
            <person name="Paul Ross R."/>
            <person name="Yang R."/>
            <person name="Briner A.E."/>
            <person name="Felis G.E."/>
            <person name="de Vos W.M."/>
            <person name="Barrangou R."/>
            <person name="Klaenhammer T.R."/>
            <person name="Caufield P.W."/>
            <person name="Cui Y."/>
            <person name="Zhang H."/>
            <person name="O'Toole P.W."/>
        </authorList>
    </citation>
    <scope>NUCLEOTIDE SEQUENCE [LARGE SCALE GENOMIC DNA]</scope>
    <source>
        <strain evidence="9 10">DSM 20534</strain>
    </source>
</reference>
<dbReference type="PANTHER" id="PTHR33991">
    <property type="entry name" value="DNA REPAIR PROTEIN RECO"/>
    <property type="match status" value="1"/>
</dbReference>
<dbReference type="Pfam" id="PF02565">
    <property type="entry name" value="RecO_C"/>
    <property type="match status" value="1"/>
</dbReference>
<dbReference type="GO" id="GO:0043590">
    <property type="term" value="C:bacterial nucleoid"/>
    <property type="evidence" value="ECO:0007669"/>
    <property type="project" value="TreeGrafter"/>
</dbReference>
<feature type="domain" description="DNA replication/recombination mediator RecO N-terminal" evidence="8">
    <location>
        <begin position="7"/>
        <end position="76"/>
    </location>
</feature>
<dbReference type="SUPFAM" id="SSF57863">
    <property type="entry name" value="ArfGap/RecO-like zinc finger"/>
    <property type="match status" value="1"/>
</dbReference>
<name>A0A0R1H411_9LACO</name>
<dbReference type="GO" id="GO:0006302">
    <property type="term" value="P:double-strand break repair"/>
    <property type="evidence" value="ECO:0007669"/>
    <property type="project" value="TreeGrafter"/>
</dbReference>
<proteinExistence type="inferred from homology"/>
<dbReference type="GO" id="GO:0006310">
    <property type="term" value="P:DNA recombination"/>
    <property type="evidence" value="ECO:0007669"/>
    <property type="project" value="UniProtKB-UniRule"/>
</dbReference>
<dbReference type="InterPro" id="IPR012340">
    <property type="entry name" value="NA-bd_OB-fold"/>
</dbReference>
<dbReference type="Proteomes" id="UP000050909">
    <property type="component" value="Unassembled WGS sequence"/>
</dbReference>
<dbReference type="EMBL" id="AZCV01000001">
    <property type="protein sequence ID" value="KRK38481.1"/>
    <property type="molecule type" value="Genomic_DNA"/>
</dbReference>
<dbReference type="InterPro" id="IPR003717">
    <property type="entry name" value="RecO"/>
</dbReference>
<gene>
    <name evidence="7" type="primary">recO</name>
    <name evidence="9" type="ORF">FC62_GL000167</name>
</gene>
<keyword evidence="3 7" id="KW-0227">DNA damage</keyword>
<sequence>MQAKKEKTVTGIIYKRRAANEADVFARILTEKDGLFSIAVKGALKPKSKLNAATLNFSFGDYKIMTNGAGISTLRAPGHVQTFDQLFTDLKLNAYASYMLDLVDHAFVEYEDVGESFTLVRTSLQLLNQTVNPEAVLALFELQMLPIFGVGPQLRECIICGKQQGKFDYSIDLGGVICSDHFNQVPTRLHLSPKAVGLMRTLGLIKIVQLGQISVSAALLREVLNALDRIYRQTLDLNLKTKTFIDSMHFW</sequence>
<dbReference type="Gene3D" id="1.20.1440.120">
    <property type="entry name" value="Recombination protein O, C-terminal domain"/>
    <property type="match status" value="1"/>
</dbReference>
<dbReference type="InterPro" id="IPR022572">
    <property type="entry name" value="DNA_rep/recomb_RecO_N"/>
</dbReference>
<keyword evidence="10" id="KW-1185">Reference proteome</keyword>
<dbReference type="PATRIC" id="fig|1423722.3.peg.171"/>
<accession>A0A0R1H411</accession>
<dbReference type="NCBIfam" id="TIGR00613">
    <property type="entry name" value="reco"/>
    <property type="match status" value="1"/>
</dbReference>
<keyword evidence="4 7" id="KW-0233">DNA recombination</keyword>
<comment type="similarity">
    <text evidence="1 7">Belongs to the RecO family.</text>
</comment>
<dbReference type="InterPro" id="IPR037278">
    <property type="entry name" value="ARFGAP/RecO"/>
</dbReference>